<dbReference type="InterPro" id="IPR001245">
    <property type="entry name" value="Ser-Thr/Tyr_kinase_cat_dom"/>
</dbReference>
<dbReference type="InterPro" id="IPR051681">
    <property type="entry name" value="Ser/Thr_Kinases-Pseudokinases"/>
</dbReference>
<dbReference type="Pfam" id="PF00069">
    <property type="entry name" value="Pkinase"/>
    <property type="match status" value="1"/>
</dbReference>
<dbReference type="InterPro" id="IPR032675">
    <property type="entry name" value="LRR_dom_sf"/>
</dbReference>
<dbReference type="SUPFAM" id="SSF56112">
    <property type="entry name" value="Protein kinase-like (PK-like)"/>
    <property type="match status" value="1"/>
</dbReference>
<dbReference type="PROSITE" id="PS50011">
    <property type="entry name" value="PROTEIN_KINASE_DOM"/>
    <property type="match status" value="1"/>
</dbReference>
<sequence length="773" mass="85101">MNTCRRIRKRHDTGLVRSRACIVTAVVLFSQGVSGQKTCALPELTLSTNCGNACAPYAPCLAYQTSACPSTGSCIRVNDCAVQCYTQILNDPTTFTFFVTFTNELENELKDDRARSEVEAKTLRVDKTFAFASNEMVSYIGALSLQPTVTSLIVSSILKGGSSLDGSVKSKVGTVNFRSNVISTQLSVTHVVLNNVDLSSFATLDQLPVILPSIVQHLSLVNTLLAAFPTLVANFSSLQTLRLDKNYITEVAATAAFNSLEQLSLADNDLETFRAVFPHLTTLDLRLNKLTGIPASIFIHDDLTELLLKGNPLASPWFTHAQTSFLSNLTTFDLENSDFLQPIAQCHAINRRTVHSLIVCISDTNMAATTTGISASTLNVAGIVGASIGGVTVLGLVICTIMRFHRNRVQKHTTKGVRESYFGGLSPPLTRSPGDKGYRGGRRTPVTGGPRIFSDYECEDTHESPQISTRSLHSSHSSCAYSLWNDDELLSLQVQYDEIEDLGTIASGAFGIIWLVKYRGTQLLASKRLRQDQLTKQRTQAFIEEIKLVAPLSHVNIVRLVGCAWTIESNLQALFEYMETGDLRDYLVDPTSPRHWSQEVLQIAVDIIEALVYVHSFTPPLVHRDLKSRNVLLTAELRAKVTDFGTSRYKSVDDTMTANVGTCRWLAPEVITGSSNYDQSVDIFSFGIVLSELDTHLLPYENMRNLSGNCFSDIAILQLVATGQLSPQFGASCPPELHDLAKQCLEQDPTKRPRAHVVAYELREIQRSLYTLL</sequence>
<dbReference type="SMART" id="SM00220">
    <property type="entry name" value="S_TKc"/>
    <property type="match status" value="1"/>
</dbReference>
<evidence type="ECO:0000256" key="2">
    <source>
        <dbReference type="ARBA" id="ARBA00022737"/>
    </source>
</evidence>
<keyword evidence="1" id="KW-0433">Leucine-rich repeat</keyword>
<comment type="caution">
    <text evidence="6">The sequence shown here is derived from an EMBL/GenBank/DDBJ whole genome shotgun (WGS) entry which is preliminary data.</text>
</comment>
<dbReference type="RefSeq" id="XP_067819667.1">
    <property type="nucleotide sequence ID" value="XM_067960295.1"/>
</dbReference>
<dbReference type="InterPro" id="IPR000719">
    <property type="entry name" value="Prot_kinase_dom"/>
</dbReference>
<dbReference type="AlphaFoldDB" id="A0A976IF91"/>
<gene>
    <name evidence="6" type="ORF">CCR75_002197</name>
</gene>
<keyword evidence="3" id="KW-0472">Membrane</keyword>
<evidence type="ECO:0000256" key="3">
    <source>
        <dbReference type="SAM" id="Phobius"/>
    </source>
</evidence>
<keyword evidence="3" id="KW-1133">Transmembrane helix</keyword>
<dbReference type="SMART" id="SM00369">
    <property type="entry name" value="LRR_TYP"/>
    <property type="match status" value="2"/>
</dbReference>
<dbReference type="PANTHER" id="PTHR44329:SF214">
    <property type="entry name" value="PROTEIN KINASE DOMAIN-CONTAINING PROTEIN"/>
    <property type="match status" value="1"/>
</dbReference>
<dbReference type="InterPro" id="IPR008271">
    <property type="entry name" value="Ser/Thr_kinase_AS"/>
</dbReference>
<reference evidence="6 7" key="1">
    <citation type="journal article" date="2021" name="Genome Biol.">
        <title>AFLAP: assembly-free linkage analysis pipeline using k-mers from genome sequencing data.</title>
        <authorList>
            <person name="Fletcher K."/>
            <person name="Zhang L."/>
            <person name="Gil J."/>
            <person name="Han R."/>
            <person name="Cavanaugh K."/>
            <person name="Michelmore R."/>
        </authorList>
    </citation>
    <scope>NUCLEOTIDE SEQUENCE [LARGE SCALE GENOMIC DNA]</scope>
    <source>
        <strain evidence="6 7">SF5</strain>
    </source>
</reference>
<dbReference type="EMBL" id="SHOA02000010">
    <property type="protein sequence ID" value="TDH70168.1"/>
    <property type="molecule type" value="Genomic_DNA"/>
</dbReference>
<dbReference type="GO" id="GO:0004674">
    <property type="term" value="F:protein serine/threonine kinase activity"/>
    <property type="evidence" value="ECO:0007669"/>
    <property type="project" value="TreeGrafter"/>
</dbReference>
<keyword evidence="3" id="KW-0812">Transmembrane</keyword>
<evidence type="ECO:0000259" key="5">
    <source>
        <dbReference type="PROSITE" id="PS50011"/>
    </source>
</evidence>
<protein>
    <recommendedName>
        <fullName evidence="5">Protein kinase domain-containing protein</fullName>
    </recommendedName>
</protein>
<keyword evidence="2" id="KW-0677">Repeat</keyword>
<dbReference type="Gene3D" id="1.10.510.10">
    <property type="entry name" value="Transferase(Phosphotransferase) domain 1"/>
    <property type="match status" value="1"/>
</dbReference>
<dbReference type="GO" id="GO:0005524">
    <property type="term" value="F:ATP binding"/>
    <property type="evidence" value="ECO:0007669"/>
    <property type="project" value="InterPro"/>
</dbReference>
<feature type="domain" description="Protein kinase" evidence="5">
    <location>
        <begin position="499"/>
        <end position="773"/>
    </location>
</feature>
<dbReference type="OrthoDB" id="4062651at2759"/>
<feature type="signal peptide" evidence="4">
    <location>
        <begin position="1"/>
        <end position="35"/>
    </location>
</feature>
<keyword evidence="4" id="KW-0732">Signal</keyword>
<name>A0A976IF91_BRELC</name>
<dbReference type="PROSITE" id="PS00108">
    <property type="entry name" value="PROTEIN_KINASE_ST"/>
    <property type="match status" value="1"/>
</dbReference>
<dbReference type="Gene3D" id="3.80.10.10">
    <property type="entry name" value="Ribonuclease Inhibitor"/>
    <property type="match status" value="1"/>
</dbReference>
<dbReference type="PRINTS" id="PR00109">
    <property type="entry name" value="TYRKINASE"/>
</dbReference>
<dbReference type="PANTHER" id="PTHR44329">
    <property type="entry name" value="SERINE/THREONINE-PROTEIN KINASE TNNI3K-RELATED"/>
    <property type="match status" value="1"/>
</dbReference>
<organism evidence="6 7">
    <name type="scientific">Bremia lactucae</name>
    <name type="common">Lettuce downy mildew</name>
    <dbReference type="NCBI Taxonomy" id="4779"/>
    <lineage>
        <taxon>Eukaryota</taxon>
        <taxon>Sar</taxon>
        <taxon>Stramenopiles</taxon>
        <taxon>Oomycota</taxon>
        <taxon>Peronosporomycetes</taxon>
        <taxon>Peronosporales</taxon>
        <taxon>Peronosporaceae</taxon>
        <taxon>Bremia</taxon>
    </lineage>
</organism>
<evidence type="ECO:0000313" key="7">
    <source>
        <dbReference type="Proteomes" id="UP000294530"/>
    </source>
</evidence>
<proteinExistence type="predicted"/>
<evidence type="ECO:0000313" key="6">
    <source>
        <dbReference type="EMBL" id="TDH70168.1"/>
    </source>
</evidence>
<feature type="transmembrane region" description="Helical" evidence="3">
    <location>
        <begin position="380"/>
        <end position="402"/>
    </location>
</feature>
<dbReference type="SUPFAM" id="SSF52058">
    <property type="entry name" value="L domain-like"/>
    <property type="match status" value="1"/>
</dbReference>
<keyword evidence="7" id="KW-1185">Reference proteome</keyword>
<evidence type="ECO:0000256" key="1">
    <source>
        <dbReference type="ARBA" id="ARBA00022614"/>
    </source>
</evidence>
<dbReference type="InterPro" id="IPR011009">
    <property type="entry name" value="Kinase-like_dom_sf"/>
</dbReference>
<dbReference type="KEGG" id="blac:94345966"/>
<evidence type="ECO:0000256" key="4">
    <source>
        <dbReference type="SAM" id="SignalP"/>
    </source>
</evidence>
<dbReference type="InterPro" id="IPR003591">
    <property type="entry name" value="Leu-rich_rpt_typical-subtyp"/>
</dbReference>
<accession>A0A976IF91</accession>
<feature type="chain" id="PRO_5037077462" description="Protein kinase domain-containing protein" evidence="4">
    <location>
        <begin position="36"/>
        <end position="773"/>
    </location>
</feature>
<dbReference type="Proteomes" id="UP000294530">
    <property type="component" value="Unassembled WGS sequence"/>
</dbReference>
<dbReference type="GeneID" id="94345966"/>